<feature type="domain" description="tRNase Z endonuclease" evidence="12">
    <location>
        <begin position="15"/>
        <end position="57"/>
    </location>
</feature>
<keyword evidence="10" id="KW-0862">Zinc</keyword>
<evidence type="ECO:0000256" key="2">
    <source>
        <dbReference type="ARBA" id="ARBA00001947"/>
    </source>
</evidence>
<dbReference type="InterPro" id="IPR027794">
    <property type="entry name" value="tRNase_Z_dom"/>
</dbReference>
<evidence type="ECO:0000256" key="4">
    <source>
        <dbReference type="ARBA" id="ARBA00012477"/>
    </source>
</evidence>
<dbReference type="Pfam" id="PF23023">
    <property type="entry name" value="Anti-Pycsar_Apyc1"/>
    <property type="match status" value="1"/>
</dbReference>
<dbReference type="Gene3D" id="3.60.15.10">
    <property type="entry name" value="Ribonuclease Z/Hydroxyacylglutathione hydrolase-like"/>
    <property type="match status" value="2"/>
</dbReference>
<evidence type="ECO:0000313" key="13">
    <source>
        <dbReference type="EMBL" id="KAJ6248903.1"/>
    </source>
</evidence>
<comment type="catalytic activity">
    <reaction evidence="1">
        <text>Endonucleolytic cleavage of RNA, removing extra 3' nucleotides from tRNA precursor, generating 3' termini of tRNAs. A 3'-hydroxy group is left at the tRNA terminus and a 5'-phosphoryl group is left at the trailer molecule.</text>
        <dbReference type="EC" id="3.1.26.11"/>
    </reaction>
</comment>
<evidence type="ECO:0000256" key="5">
    <source>
        <dbReference type="ARBA" id="ARBA00022694"/>
    </source>
</evidence>
<name>A0ABQ8YWC3_9EUKA</name>
<evidence type="ECO:0000256" key="1">
    <source>
        <dbReference type="ARBA" id="ARBA00000402"/>
    </source>
</evidence>
<evidence type="ECO:0000256" key="11">
    <source>
        <dbReference type="SAM" id="MobiDB-lite"/>
    </source>
</evidence>
<evidence type="ECO:0000256" key="8">
    <source>
        <dbReference type="ARBA" id="ARBA00022759"/>
    </source>
</evidence>
<evidence type="ECO:0000313" key="14">
    <source>
        <dbReference type="Proteomes" id="UP001150062"/>
    </source>
</evidence>
<reference evidence="13" key="1">
    <citation type="submission" date="2022-08" db="EMBL/GenBank/DDBJ databases">
        <title>Novel sulfate-reducing endosymbionts in the free-living metamonad Anaeramoeba.</title>
        <authorList>
            <person name="Jerlstrom-Hultqvist J."/>
            <person name="Cepicka I."/>
            <person name="Gallot-Lavallee L."/>
            <person name="Salas-Leiva D."/>
            <person name="Curtis B.A."/>
            <person name="Zahonova K."/>
            <person name="Pipaliya S."/>
            <person name="Dacks J."/>
            <person name="Roger A.J."/>
        </authorList>
    </citation>
    <scope>NUCLEOTIDE SEQUENCE</scope>
    <source>
        <strain evidence="13">Schooner1</strain>
    </source>
</reference>
<keyword evidence="8" id="KW-0255">Endonuclease</keyword>
<sequence>MFAQIVGDYNGINFPSILLCIKNKRYLFNCGEGTFRLSQENKLHFSDLTHIFLTRNEKETISGIGNYMCSTSLLSQKPIQYSLTGPRHSSSLLMLLGYVTHHVKIKLLVKEQWEASEDVIDGLFNLKTIVLKEEMEEEEEKENVELLLDLSKPKQLRNDFELLPEIKNVKKTSISYIITLPNAKNKFSFQKAKNLGVTDQKDIQKISKGETIKLKNGQTITRKDVFEGTFEDTTIVFLDIPNKKILNDLLNNKTFKEYQTNENLKINYIFYWLNDQIIADKHFQKWIKKFETNTYHLFLRKKQPFLRPTEFCFRTSIETLRILNMLNYDMYPFTFQPNKKNIQKSLEKQEQFKKKFLPKNSVFLQDQLIIRFDQTNEEKIIDESLLTIIKRNNERERNDISGIINKMETFKEKFSIKNKKLIPKNTNLDQQYKLEELFNEIVFLGTNGAVQSRYKNMSGILLKMTSNFNILLDCGEGTYGQLLTLFGSKIGKILLNIKFIWISHNHSDHSFGLIKLLRMREYYYKLKFKNYNEYKQPLIIGPKMFSKFVFLRNSITNDLNYCKIFNYGDINELKLNCKNSENNDLKFINFQVFNEIEELVPIPILHIDDSHALVITRNGMKFVYSGDGRPSQELIKSGINAEILIHEATFDSNLSKNAIRTNHSTIEEALQVGEKMNARYILLTHFSNRLSFRNFIDYNAKNVCFANDLLTISPNGIDKIGFNSSLINQYFHENLNTKSDNKNKKNNNRRSNKKK</sequence>
<keyword evidence="5" id="KW-0819">tRNA processing</keyword>
<evidence type="ECO:0000256" key="9">
    <source>
        <dbReference type="ARBA" id="ARBA00022801"/>
    </source>
</evidence>
<gene>
    <name evidence="13" type="ORF">M0813_00056</name>
</gene>
<proteinExistence type="inferred from homology"/>
<dbReference type="PANTHER" id="PTHR12553:SF49">
    <property type="entry name" value="ZINC PHOSPHODIESTERASE ELAC PROTEIN 2"/>
    <property type="match status" value="1"/>
</dbReference>
<dbReference type="InterPro" id="IPR047151">
    <property type="entry name" value="RNZ2-like"/>
</dbReference>
<accession>A0ABQ8YWC3</accession>
<dbReference type="EC" id="3.1.26.11" evidence="4"/>
<dbReference type="EMBL" id="JAOAOG010000103">
    <property type="protein sequence ID" value="KAJ6248903.1"/>
    <property type="molecule type" value="Genomic_DNA"/>
</dbReference>
<dbReference type="Pfam" id="PF13691">
    <property type="entry name" value="Lactamase_B_4"/>
    <property type="match status" value="1"/>
</dbReference>
<evidence type="ECO:0000256" key="3">
    <source>
        <dbReference type="ARBA" id="ARBA00007823"/>
    </source>
</evidence>
<comment type="caution">
    <text evidence="13">The sequence shown here is derived from an EMBL/GenBank/DDBJ whole genome shotgun (WGS) entry which is preliminary data.</text>
</comment>
<evidence type="ECO:0000256" key="6">
    <source>
        <dbReference type="ARBA" id="ARBA00022722"/>
    </source>
</evidence>
<evidence type="ECO:0000256" key="7">
    <source>
        <dbReference type="ARBA" id="ARBA00022723"/>
    </source>
</evidence>
<dbReference type="PANTHER" id="PTHR12553">
    <property type="entry name" value="ZINC PHOSPHODIESTERASE ELAC PROTEIN 2"/>
    <property type="match status" value="1"/>
</dbReference>
<protein>
    <recommendedName>
        <fullName evidence="4">ribonuclease Z</fullName>
        <ecNumber evidence="4">3.1.26.11</ecNumber>
    </recommendedName>
</protein>
<comment type="cofactor">
    <cofactor evidence="2">
        <name>Zn(2+)</name>
        <dbReference type="ChEBI" id="CHEBI:29105"/>
    </cofactor>
</comment>
<evidence type="ECO:0000259" key="12">
    <source>
        <dbReference type="Pfam" id="PF13691"/>
    </source>
</evidence>
<keyword evidence="7" id="KW-0479">Metal-binding</keyword>
<comment type="similarity">
    <text evidence="3">Belongs to the RNase Z family.</text>
</comment>
<dbReference type="InterPro" id="IPR036866">
    <property type="entry name" value="RibonucZ/Hydroxyglut_hydro"/>
</dbReference>
<feature type="region of interest" description="Disordered" evidence="11">
    <location>
        <begin position="736"/>
        <end position="755"/>
    </location>
</feature>
<evidence type="ECO:0000256" key="10">
    <source>
        <dbReference type="ARBA" id="ARBA00022833"/>
    </source>
</evidence>
<feature type="compositionally biased region" description="Basic residues" evidence="11">
    <location>
        <begin position="744"/>
        <end position="755"/>
    </location>
</feature>
<organism evidence="13 14">
    <name type="scientific">Anaeramoeba flamelloides</name>
    <dbReference type="NCBI Taxonomy" id="1746091"/>
    <lineage>
        <taxon>Eukaryota</taxon>
        <taxon>Metamonada</taxon>
        <taxon>Anaeramoebidae</taxon>
        <taxon>Anaeramoeba</taxon>
    </lineage>
</organism>
<dbReference type="CDD" id="cd07718">
    <property type="entry name" value="RNaseZ_ELAC1_ELAC2-C-term-like_MBL-fold"/>
    <property type="match status" value="1"/>
</dbReference>
<keyword evidence="14" id="KW-1185">Reference proteome</keyword>
<keyword evidence="6" id="KW-0540">Nuclease</keyword>
<dbReference type="Proteomes" id="UP001150062">
    <property type="component" value="Unassembled WGS sequence"/>
</dbReference>
<dbReference type="SUPFAM" id="SSF56281">
    <property type="entry name" value="Metallo-hydrolase/oxidoreductase"/>
    <property type="match status" value="2"/>
</dbReference>
<keyword evidence="9" id="KW-0378">Hydrolase</keyword>